<accession>A0A3P9HLS5</accession>
<dbReference type="GO" id="GO:0016706">
    <property type="term" value="F:2-oxoglutarate-dependent dioxygenase activity"/>
    <property type="evidence" value="ECO:0007669"/>
    <property type="project" value="InterPro"/>
</dbReference>
<feature type="domain" description="Reverse transcriptase" evidence="2">
    <location>
        <begin position="361"/>
        <end position="627"/>
    </location>
</feature>
<dbReference type="InterPro" id="IPR000477">
    <property type="entry name" value="RT_dom"/>
</dbReference>
<dbReference type="Pfam" id="PF09004">
    <property type="entry name" value="ALKBH8_N"/>
    <property type="match status" value="1"/>
</dbReference>
<dbReference type="InterPro" id="IPR043502">
    <property type="entry name" value="DNA/RNA_pol_sf"/>
</dbReference>
<reference evidence="3 4" key="2">
    <citation type="submission" date="2017-04" db="EMBL/GenBank/DDBJ databases">
        <title>CpG methylation of centromeres and impact of large insertions on vertebrate speciation.</title>
        <authorList>
            <person name="Ichikawa K."/>
            <person name="Yoshimura J."/>
            <person name="Morishita S."/>
        </authorList>
    </citation>
    <scope>NUCLEOTIDE SEQUENCE</scope>
    <source>
        <strain evidence="3 4">HSOK</strain>
    </source>
</reference>
<feature type="compositionally biased region" description="Polar residues" evidence="1">
    <location>
        <begin position="310"/>
        <end position="320"/>
    </location>
</feature>
<feature type="region of interest" description="Disordered" evidence="1">
    <location>
        <begin position="273"/>
        <end position="320"/>
    </location>
</feature>
<evidence type="ECO:0000313" key="3">
    <source>
        <dbReference type="Ensembl" id="ENSORLP00015008629.1"/>
    </source>
</evidence>
<dbReference type="AlphaFoldDB" id="A0A3P9HLS5"/>
<reference key="1">
    <citation type="journal article" date="2007" name="Nature">
        <title>The medaka draft genome and insights into vertebrate genome evolution.</title>
        <authorList>
            <person name="Kasahara M."/>
            <person name="Naruse K."/>
            <person name="Sasaki S."/>
            <person name="Nakatani Y."/>
            <person name="Qu W."/>
            <person name="Ahsan B."/>
            <person name="Yamada T."/>
            <person name="Nagayasu Y."/>
            <person name="Doi K."/>
            <person name="Kasai Y."/>
            <person name="Jindo T."/>
            <person name="Kobayashi D."/>
            <person name="Shimada A."/>
            <person name="Toyoda A."/>
            <person name="Kuroki Y."/>
            <person name="Fujiyama A."/>
            <person name="Sasaki T."/>
            <person name="Shimizu A."/>
            <person name="Asakawa S."/>
            <person name="Shimizu N."/>
            <person name="Hashimoto S."/>
            <person name="Yang J."/>
            <person name="Lee Y."/>
            <person name="Matsushima K."/>
            <person name="Sugano S."/>
            <person name="Sakaizumi M."/>
            <person name="Narita T."/>
            <person name="Ohishi K."/>
            <person name="Haga S."/>
            <person name="Ohta F."/>
            <person name="Nomoto H."/>
            <person name="Nogata K."/>
            <person name="Morishita T."/>
            <person name="Endo T."/>
            <person name="Shin-I T."/>
            <person name="Takeda H."/>
            <person name="Morishita S."/>
            <person name="Kohara Y."/>
        </authorList>
    </citation>
    <scope>NUCLEOTIDE SEQUENCE [LARGE SCALE GENOMIC DNA]</scope>
    <source>
        <strain>Hd-rR</strain>
    </source>
</reference>
<dbReference type="Ensembl" id="ENSORLT00015000494.1">
    <property type="protein sequence ID" value="ENSORLP00015008629.1"/>
    <property type="gene ID" value="ENSORLG00015009424.1"/>
</dbReference>
<dbReference type="PANTHER" id="PTHR47510:SF3">
    <property type="entry name" value="ENDO_EXONUCLEASE_PHOSPHATASE DOMAIN-CONTAINING PROTEIN"/>
    <property type="match status" value="1"/>
</dbReference>
<dbReference type="Proteomes" id="UP000265200">
    <property type="component" value="Chromosome 17"/>
</dbReference>
<dbReference type="PANTHER" id="PTHR47510">
    <property type="entry name" value="REVERSE TRANSCRIPTASE DOMAIN-CONTAINING PROTEIN"/>
    <property type="match status" value="1"/>
</dbReference>
<dbReference type="Pfam" id="PF00078">
    <property type="entry name" value="RVT_1"/>
    <property type="match status" value="1"/>
</dbReference>
<dbReference type="PROSITE" id="PS50878">
    <property type="entry name" value="RT_POL"/>
    <property type="match status" value="1"/>
</dbReference>
<proteinExistence type="predicted"/>
<reference evidence="3" key="3">
    <citation type="submission" date="2025-08" db="UniProtKB">
        <authorList>
            <consortium name="Ensembl"/>
        </authorList>
    </citation>
    <scope>IDENTIFICATION</scope>
    <source>
        <strain evidence="3">HSOK</strain>
    </source>
</reference>
<dbReference type="InterPro" id="IPR015095">
    <property type="entry name" value="AlkB_hom8_N"/>
</dbReference>
<evidence type="ECO:0000313" key="4">
    <source>
        <dbReference type="Proteomes" id="UP000265200"/>
    </source>
</evidence>
<organism evidence="3 4">
    <name type="scientific">Oryzias latipes</name>
    <name type="common">Japanese rice fish</name>
    <name type="synonym">Japanese killifish</name>
    <dbReference type="NCBI Taxonomy" id="8090"/>
    <lineage>
        <taxon>Eukaryota</taxon>
        <taxon>Metazoa</taxon>
        <taxon>Chordata</taxon>
        <taxon>Craniata</taxon>
        <taxon>Vertebrata</taxon>
        <taxon>Euteleostomi</taxon>
        <taxon>Actinopterygii</taxon>
        <taxon>Neopterygii</taxon>
        <taxon>Teleostei</taxon>
        <taxon>Neoteleostei</taxon>
        <taxon>Acanthomorphata</taxon>
        <taxon>Ovalentaria</taxon>
        <taxon>Atherinomorphae</taxon>
        <taxon>Beloniformes</taxon>
        <taxon>Adrianichthyidae</taxon>
        <taxon>Oryziinae</taxon>
        <taxon>Oryzias</taxon>
    </lineage>
</organism>
<reference evidence="3" key="4">
    <citation type="submission" date="2025-09" db="UniProtKB">
        <authorList>
            <consortium name="Ensembl"/>
        </authorList>
    </citation>
    <scope>IDENTIFICATION</scope>
    <source>
        <strain evidence="3">HSOK</strain>
    </source>
</reference>
<evidence type="ECO:0000259" key="2">
    <source>
        <dbReference type="PROSITE" id="PS50878"/>
    </source>
</evidence>
<name>A0A3P9HLS5_ORYLA</name>
<evidence type="ECO:0000256" key="1">
    <source>
        <dbReference type="SAM" id="MobiDB-lite"/>
    </source>
</evidence>
<dbReference type="SUPFAM" id="SSF56672">
    <property type="entry name" value="DNA/RNA polymerases"/>
    <property type="match status" value="1"/>
</dbReference>
<sequence length="777" mass="88519">MLCPFQNFVRRNSVLRLHGAVTRMQTRHPQALLLISGDFNHASLSSILPTFTQYVKCHTRENKTLDLMYANVKAYDSNPLPPLGRSDHNLVHLVPEYKPRAKREPPKKKKSVRAWTDEARERLRDYFQTTDWETLCSSYGDDIDSLTHCITDYISFCVENTVPTRRVRCFSNSKPWVTPELRALLKEKRRAFISGDREEQRRVQHELKYKIRQAKNSYKRKLEERLENNNVRGVWRGLKTISGHGQRADTVTSDEDQGLANELNLFFNRFDSSPPPSTSHISSPAAKPTPTPNHSHHYTPPPSTAVPSLPHTSTPLCLTSDQVRRELRRLKTRKAAGPDGIGPGLLRDCADQLCEVVTYIFNLSLETVPVLWKTSCVVPVPKTAHAKELNHYRPVALTSHLMKTMERLILSHLRSVVSTATDPLQFAYRPNIGVDDAVIYLLHRALTHLEDAGTAVRVMFFDFSSAFNTIRPALLREKLEGAGVDRRLTAWTTDYLTNRPQYVRLHNCVSEVVVSSTGAPQGTVLSPFLFTLYTSDFTYNTGSCHLQKFSDDSAIVGCVSGGNELEYRSVIKDFVDWCERNHLCLNTSKTKEMVIDFRRRTPQFTPVSIQGSVIEVVDSFKYLGVHLNKKLDWTQNTDALYKKGQSRLHLLRRLRSFGVCRPLLRRFYDSVVASVIHYAVACWGAGSTDRDRKRLNKLVRRASSVLGCPLDFVEEVGERRMLTKLTSIMDNTSHPLHQTVEALSSSFSGRLLHPPCRKERFRRSFIPTAVRLYNATV</sequence>
<dbReference type="CDD" id="cd01650">
    <property type="entry name" value="RT_nLTR_like"/>
    <property type="match status" value="1"/>
</dbReference>
<dbReference type="GO" id="GO:0008168">
    <property type="term" value="F:methyltransferase activity"/>
    <property type="evidence" value="ECO:0007669"/>
    <property type="project" value="InterPro"/>
</dbReference>
<protein>
    <recommendedName>
        <fullName evidence="2">Reverse transcriptase domain-containing protein</fullName>
    </recommendedName>
</protein>